<feature type="region of interest" description="Disordered" evidence="1">
    <location>
        <begin position="98"/>
        <end position="173"/>
    </location>
</feature>
<sequence>MSSSSAPVQHHHRYSRVSWKPVDPVLNDNGEAKATFKIPAVTKVKIIGKRTQTVYKVFRAKDHDRRVKYTFEYAANYEISITDKHGHHTVEELTIRDNMPASSSSVSSSTSSSSSAVSQSSSTPATAAGQRQSSTGISRSTNSTYNINSTTGATGVQGDTGGVSANNAAGQAQ</sequence>
<proteinExistence type="predicted"/>
<dbReference type="EMBL" id="DXGK01000053">
    <property type="protein sequence ID" value="HIW70303.1"/>
    <property type="molecule type" value="Genomic_DNA"/>
</dbReference>
<evidence type="ECO:0000313" key="3">
    <source>
        <dbReference type="Proteomes" id="UP000886878"/>
    </source>
</evidence>
<reference evidence="2" key="2">
    <citation type="submission" date="2021-04" db="EMBL/GenBank/DDBJ databases">
        <authorList>
            <person name="Gilroy R."/>
        </authorList>
    </citation>
    <scope>NUCLEOTIDE SEQUENCE</scope>
    <source>
        <strain evidence="2">ChiHejej3B27-2180</strain>
    </source>
</reference>
<feature type="compositionally biased region" description="Polar residues" evidence="1">
    <location>
        <begin position="163"/>
        <end position="173"/>
    </location>
</feature>
<evidence type="ECO:0000313" key="2">
    <source>
        <dbReference type="EMBL" id="HIW70303.1"/>
    </source>
</evidence>
<protein>
    <submittedName>
        <fullName evidence="2">Uncharacterized protein</fullName>
    </submittedName>
</protein>
<comment type="caution">
    <text evidence="2">The sequence shown here is derived from an EMBL/GenBank/DDBJ whole genome shotgun (WGS) entry which is preliminary data.</text>
</comment>
<accession>A0A9D1U2Z7</accession>
<gene>
    <name evidence="2" type="ORF">H9876_02835</name>
</gene>
<dbReference type="AlphaFoldDB" id="A0A9D1U2Z7"/>
<dbReference type="Proteomes" id="UP000886878">
    <property type="component" value="Unassembled WGS sequence"/>
</dbReference>
<feature type="compositionally biased region" description="Low complexity" evidence="1">
    <location>
        <begin position="100"/>
        <end position="128"/>
    </location>
</feature>
<evidence type="ECO:0000256" key="1">
    <source>
        <dbReference type="SAM" id="MobiDB-lite"/>
    </source>
</evidence>
<organism evidence="2 3">
    <name type="scientific">Candidatus Limosilactobacillus merdipullorum</name>
    <dbReference type="NCBI Taxonomy" id="2838653"/>
    <lineage>
        <taxon>Bacteria</taxon>
        <taxon>Bacillati</taxon>
        <taxon>Bacillota</taxon>
        <taxon>Bacilli</taxon>
        <taxon>Lactobacillales</taxon>
        <taxon>Lactobacillaceae</taxon>
        <taxon>Limosilactobacillus</taxon>
    </lineage>
</organism>
<reference evidence="2" key="1">
    <citation type="journal article" date="2021" name="PeerJ">
        <title>Extensive microbial diversity within the chicken gut microbiome revealed by metagenomics and culture.</title>
        <authorList>
            <person name="Gilroy R."/>
            <person name="Ravi A."/>
            <person name="Getino M."/>
            <person name="Pursley I."/>
            <person name="Horton D.L."/>
            <person name="Alikhan N.F."/>
            <person name="Baker D."/>
            <person name="Gharbi K."/>
            <person name="Hall N."/>
            <person name="Watson M."/>
            <person name="Adriaenssens E.M."/>
            <person name="Foster-Nyarko E."/>
            <person name="Jarju S."/>
            <person name="Secka A."/>
            <person name="Antonio M."/>
            <person name="Oren A."/>
            <person name="Chaudhuri R.R."/>
            <person name="La Ragione R."/>
            <person name="Hildebrand F."/>
            <person name="Pallen M.J."/>
        </authorList>
    </citation>
    <scope>NUCLEOTIDE SEQUENCE</scope>
    <source>
        <strain evidence="2">ChiHejej3B27-2180</strain>
    </source>
</reference>
<name>A0A9D1U2Z7_9LACO</name>
<feature type="compositionally biased region" description="Low complexity" evidence="1">
    <location>
        <begin position="138"/>
        <end position="151"/>
    </location>
</feature>